<dbReference type="RefSeq" id="WP_139600100.1">
    <property type="nucleotide sequence ID" value="NZ_VDCQ01000001.1"/>
</dbReference>
<comment type="caution">
    <text evidence="1">The sequence shown here is derived from an EMBL/GenBank/DDBJ whole genome shotgun (WGS) entry which is preliminary data.</text>
</comment>
<dbReference type="Proteomes" id="UP000307943">
    <property type="component" value="Unassembled WGS sequence"/>
</dbReference>
<reference evidence="1 2" key="1">
    <citation type="submission" date="2019-05" db="EMBL/GenBank/DDBJ databases">
        <title>We sequenced the genome of Paenibacillus hemerocallicola KCTC 33185 for further insight into its adaptation and study the phylogeny of Paenibacillus.</title>
        <authorList>
            <person name="Narsing Rao M.P."/>
        </authorList>
    </citation>
    <scope>NUCLEOTIDE SEQUENCE [LARGE SCALE GENOMIC DNA]</scope>
    <source>
        <strain evidence="1 2">KCTC 33185</strain>
    </source>
</reference>
<organism evidence="1 2">
    <name type="scientific">Paenibacillus hemerocallicola</name>
    <dbReference type="NCBI Taxonomy" id="1172614"/>
    <lineage>
        <taxon>Bacteria</taxon>
        <taxon>Bacillati</taxon>
        <taxon>Bacillota</taxon>
        <taxon>Bacilli</taxon>
        <taxon>Bacillales</taxon>
        <taxon>Paenibacillaceae</taxon>
        <taxon>Paenibacillus</taxon>
    </lineage>
</organism>
<dbReference type="OrthoDB" id="2734886at2"/>
<dbReference type="EMBL" id="VDCQ01000001">
    <property type="protein sequence ID" value="TNJ68123.1"/>
    <property type="molecule type" value="Genomic_DNA"/>
</dbReference>
<protein>
    <submittedName>
        <fullName evidence="1">Uncharacterized protein</fullName>
    </submittedName>
</protein>
<keyword evidence="2" id="KW-1185">Reference proteome</keyword>
<sequence>MKLKRAHYIILAVVLCLLTAFAYKSYFSNESILERAVQKNGYDLFQKQRPVSFEFYFDPQWIPKTNGETEYNIHLGTLHNTEIYLDKVIARDRSIYIGLNAIPHMRKQSGEFLYIWDIKDNQSSSTYNPIEEWHFFDKNGESLKPLLMDYGSGEGPDNMFGIEIDKKYMDIVAAGIYFKYSGFILYEYRQKKTVQTSLF</sequence>
<name>A0A5C4TG98_9BACL</name>
<gene>
    <name evidence="1" type="ORF">FE784_00200</name>
</gene>
<accession>A0A5C4TG98</accession>
<dbReference type="AlphaFoldDB" id="A0A5C4TG98"/>
<evidence type="ECO:0000313" key="2">
    <source>
        <dbReference type="Proteomes" id="UP000307943"/>
    </source>
</evidence>
<evidence type="ECO:0000313" key="1">
    <source>
        <dbReference type="EMBL" id="TNJ68123.1"/>
    </source>
</evidence>
<proteinExistence type="predicted"/>